<dbReference type="Pfam" id="PF08448">
    <property type="entry name" value="PAS_4"/>
    <property type="match status" value="1"/>
</dbReference>
<dbReference type="InterPro" id="IPR013656">
    <property type="entry name" value="PAS_4"/>
</dbReference>
<gene>
    <name evidence="7" type="ORF">SAMN05444000_11631</name>
</gene>
<dbReference type="InterPro" id="IPR001789">
    <property type="entry name" value="Sig_transdc_resp-reg_receiver"/>
</dbReference>
<feature type="domain" description="Histidine kinase" evidence="5">
    <location>
        <begin position="308"/>
        <end position="514"/>
    </location>
</feature>
<dbReference type="InterPro" id="IPR036890">
    <property type="entry name" value="HATPase_C_sf"/>
</dbReference>
<keyword evidence="3" id="KW-0597">Phosphoprotein</keyword>
<dbReference type="AlphaFoldDB" id="A0A1M6NL45"/>
<dbReference type="Pfam" id="PF02518">
    <property type="entry name" value="HATPase_c"/>
    <property type="match status" value="1"/>
</dbReference>
<dbReference type="GO" id="GO:0000160">
    <property type="term" value="P:phosphorelay signal transduction system"/>
    <property type="evidence" value="ECO:0007669"/>
    <property type="project" value="InterPro"/>
</dbReference>
<dbReference type="STRING" id="1470563.SAMN05444000_11631"/>
<dbReference type="InterPro" id="IPR011006">
    <property type="entry name" value="CheY-like_superfamily"/>
</dbReference>
<reference evidence="8" key="1">
    <citation type="submission" date="2016-11" db="EMBL/GenBank/DDBJ databases">
        <authorList>
            <person name="Varghese N."/>
            <person name="Submissions S."/>
        </authorList>
    </citation>
    <scope>NUCLEOTIDE SEQUENCE [LARGE SCALE GENOMIC DNA]</scope>
    <source>
        <strain evidence="8">DSM 100564</strain>
    </source>
</reference>
<keyword evidence="8" id="KW-1185">Reference proteome</keyword>
<evidence type="ECO:0000313" key="8">
    <source>
        <dbReference type="Proteomes" id="UP000183982"/>
    </source>
</evidence>
<dbReference type="PROSITE" id="PS50110">
    <property type="entry name" value="RESPONSE_REGULATORY"/>
    <property type="match status" value="1"/>
</dbReference>
<sequence>MEPNSSTAQAMTTAGLNLIQQALSIYDNDLRLVVANSRFSEMFDLPAHLMAPGASFEETIRYITQRGEYGEVGDVEAFVKDRVDRALAFEPHYVERQRDNGRWISVEGSPLPDGGWVAVYTDITRTKRQEDLLRGRSEELSDQLLQYAEELSATNRKLESTVMALEETKRQLIQSEARMRLTAEMMPAHIAHVGPDRLYTYSNRRLSSVMPGRPSNIIGQHIRDALGDSSYVAIEPHLETAFGGKPSVFEFTDLGSTRRIRVAFTPDSEEGARRGVYILSMDITEETQTRVALQHTRRREIAAQMTSGLAHDFSNLLTIILGMQSKLRKMPLDKGAGELVDATLGAARRGGTLLNRIADMTGHRAPEMQATAMGPFLSDLQTLANPTLTEDMALIIESTLPEDPLLVDPGMLQDSLVNLILNARDACSGKGTIIIEAKQVKDTWLQFKVCDTGTGFSQKALKHALDPFFTTKGGDGSGLGLAMVYDMTKLAGGEVRIENTDIGGCVTLRLPLRRAAIDTAPGLVLLVEDNADLRDVFRDMLIDMGHSVIEAASVDEARTLLKEVPGISLLLSDISLEGSSTGVDLIRSLPSDAVPSFLMTSLPQSDPLYIQGAARAPVLSKPFSAEQLSAFLNPR</sequence>
<dbReference type="PANTHER" id="PTHR43065:SF42">
    <property type="entry name" value="TWO-COMPONENT SENSOR PPRA"/>
    <property type="match status" value="1"/>
</dbReference>
<feature type="coiled-coil region" evidence="4">
    <location>
        <begin position="137"/>
        <end position="175"/>
    </location>
</feature>
<proteinExistence type="predicted"/>
<accession>A0A1M6NL45</accession>
<dbReference type="PROSITE" id="PS50109">
    <property type="entry name" value="HIS_KIN"/>
    <property type="match status" value="1"/>
</dbReference>
<dbReference type="SUPFAM" id="SSF52172">
    <property type="entry name" value="CheY-like"/>
    <property type="match status" value="1"/>
</dbReference>
<evidence type="ECO:0000259" key="6">
    <source>
        <dbReference type="PROSITE" id="PS50110"/>
    </source>
</evidence>
<evidence type="ECO:0000256" key="3">
    <source>
        <dbReference type="PROSITE-ProRule" id="PRU00169"/>
    </source>
</evidence>
<evidence type="ECO:0000256" key="1">
    <source>
        <dbReference type="ARBA" id="ARBA00000085"/>
    </source>
</evidence>
<dbReference type="EMBL" id="FQZQ01000016">
    <property type="protein sequence ID" value="SHJ96449.1"/>
    <property type="molecule type" value="Genomic_DNA"/>
</dbReference>
<dbReference type="Gene3D" id="3.30.565.10">
    <property type="entry name" value="Histidine kinase-like ATPase, C-terminal domain"/>
    <property type="match status" value="1"/>
</dbReference>
<name>A0A1M6NL45_9RHOB</name>
<dbReference type="Proteomes" id="UP000183982">
    <property type="component" value="Unassembled WGS sequence"/>
</dbReference>
<dbReference type="PANTHER" id="PTHR43065">
    <property type="entry name" value="SENSOR HISTIDINE KINASE"/>
    <property type="match status" value="1"/>
</dbReference>
<dbReference type="SUPFAM" id="SSF55785">
    <property type="entry name" value="PYP-like sensor domain (PAS domain)"/>
    <property type="match status" value="2"/>
</dbReference>
<dbReference type="SUPFAM" id="SSF55874">
    <property type="entry name" value="ATPase domain of HSP90 chaperone/DNA topoisomerase II/histidine kinase"/>
    <property type="match status" value="1"/>
</dbReference>
<dbReference type="EC" id="2.7.13.3" evidence="2"/>
<feature type="domain" description="Response regulatory" evidence="6">
    <location>
        <begin position="523"/>
        <end position="635"/>
    </location>
</feature>
<keyword evidence="4" id="KW-0175">Coiled coil</keyword>
<dbReference type="Gene3D" id="3.40.50.2300">
    <property type="match status" value="1"/>
</dbReference>
<dbReference type="InterPro" id="IPR003594">
    <property type="entry name" value="HATPase_dom"/>
</dbReference>
<organism evidence="7 8">
    <name type="scientific">Shimia gijangensis</name>
    <dbReference type="NCBI Taxonomy" id="1470563"/>
    <lineage>
        <taxon>Bacteria</taxon>
        <taxon>Pseudomonadati</taxon>
        <taxon>Pseudomonadota</taxon>
        <taxon>Alphaproteobacteria</taxon>
        <taxon>Rhodobacterales</taxon>
        <taxon>Roseobacteraceae</taxon>
    </lineage>
</organism>
<dbReference type="OrthoDB" id="9796100at2"/>
<evidence type="ECO:0000259" key="5">
    <source>
        <dbReference type="PROSITE" id="PS50109"/>
    </source>
</evidence>
<dbReference type="RefSeq" id="WP_073253993.1">
    <property type="nucleotide sequence ID" value="NZ_FQZQ01000016.1"/>
</dbReference>
<dbReference type="InterPro" id="IPR005467">
    <property type="entry name" value="His_kinase_dom"/>
</dbReference>
<dbReference type="Pfam" id="PF12860">
    <property type="entry name" value="PAS_7"/>
    <property type="match status" value="1"/>
</dbReference>
<dbReference type="GO" id="GO:0004673">
    <property type="term" value="F:protein histidine kinase activity"/>
    <property type="evidence" value="ECO:0007669"/>
    <property type="project" value="UniProtKB-EC"/>
</dbReference>
<evidence type="ECO:0000313" key="7">
    <source>
        <dbReference type="EMBL" id="SHJ96449.1"/>
    </source>
</evidence>
<dbReference type="Pfam" id="PF00072">
    <property type="entry name" value="Response_reg"/>
    <property type="match status" value="1"/>
</dbReference>
<protein>
    <recommendedName>
        <fullName evidence="2">histidine kinase</fullName>
        <ecNumber evidence="2">2.7.13.3</ecNumber>
    </recommendedName>
</protein>
<evidence type="ECO:0000256" key="2">
    <source>
        <dbReference type="ARBA" id="ARBA00012438"/>
    </source>
</evidence>
<dbReference type="InterPro" id="IPR004358">
    <property type="entry name" value="Sig_transdc_His_kin-like_C"/>
</dbReference>
<dbReference type="SMART" id="SM00387">
    <property type="entry name" value="HATPase_c"/>
    <property type="match status" value="1"/>
</dbReference>
<dbReference type="SMART" id="SM00448">
    <property type="entry name" value="REC"/>
    <property type="match status" value="1"/>
</dbReference>
<dbReference type="Gene3D" id="3.30.450.20">
    <property type="entry name" value="PAS domain"/>
    <property type="match status" value="2"/>
</dbReference>
<dbReference type="PRINTS" id="PR00344">
    <property type="entry name" value="BCTRLSENSOR"/>
</dbReference>
<dbReference type="InterPro" id="IPR035965">
    <property type="entry name" value="PAS-like_dom_sf"/>
</dbReference>
<comment type="catalytic activity">
    <reaction evidence="1">
        <text>ATP + protein L-histidine = ADP + protein N-phospho-L-histidine.</text>
        <dbReference type="EC" id="2.7.13.3"/>
    </reaction>
</comment>
<evidence type="ECO:0000256" key="4">
    <source>
        <dbReference type="SAM" id="Coils"/>
    </source>
</evidence>
<feature type="modified residue" description="4-aspartylphosphate" evidence="3">
    <location>
        <position position="573"/>
    </location>
</feature>